<dbReference type="SUPFAM" id="SSF51004">
    <property type="entry name" value="C-terminal (heme d1) domain of cytochrome cd1-nitrite reductase"/>
    <property type="match status" value="1"/>
</dbReference>
<dbReference type="InterPro" id="IPR051200">
    <property type="entry name" value="Host-pathogen_enzymatic-act"/>
</dbReference>
<dbReference type="PANTHER" id="PTHR47197:SF3">
    <property type="entry name" value="DIHYDRO-HEME D1 DEHYDROGENASE"/>
    <property type="match status" value="1"/>
</dbReference>
<evidence type="ECO:0008006" key="4">
    <source>
        <dbReference type="Google" id="ProtNLM"/>
    </source>
</evidence>
<protein>
    <recommendedName>
        <fullName evidence="4">YncE family protein</fullName>
    </recommendedName>
</protein>
<reference evidence="2" key="1">
    <citation type="submission" date="2021-04" db="EMBL/GenBank/DDBJ databases">
        <title>The complete genome sequence of Caulobacter sp. S6.</title>
        <authorList>
            <person name="Tang Y."/>
            <person name="Ouyang W."/>
            <person name="Liu Q."/>
            <person name="Huang B."/>
            <person name="Guo Z."/>
            <person name="Lei P."/>
        </authorList>
    </citation>
    <scope>NUCLEOTIDE SEQUENCE</scope>
    <source>
        <strain evidence="2">S6</strain>
    </source>
</reference>
<feature type="signal peptide" evidence="1">
    <location>
        <begin position="1"/>
        <end position="22"/>
    </location>
</feature>
<dbReference type="EMBL" id="CP073078">
    <property type="protein sequence ID" value="QUD88395.1"/>
    <property type="molecule type" value="Genomic_DNA"/>
</dbReference>
<feature type="chain" id="PRO_5037754475" description="YncE family protein" evidence="1">
    <location>
        <begin position="23"/>
        <end position="330"/>
    </location>
</feature>
<organism evidence="2 3">
    <name type="scientific">Phenylobacterium montanum</name>
    <dbReference type="NCBI Taxonomy" id="2823693"/>
    <lineage>
        <taxon>Bacteria</taxon>
        <taxon>Pseudomonadati</taxon>
        <taxon>Pseudomonadota</taxon>
        <taxon>Alphaproteobacteria</taxon>
        <taxon>Caulobacterales</taxon>
        <taxon>Caulobacteraceae</taxon>
        <taxon>Phenylobacterium</taxon>
    </lineage>
</organism>
<dbReference type="InterPro" id="IPR011048">
    <property type="entry name" value="Haem_d1_sf"/>
</dbReference>
<keyword evidence="3" id="KW-1185">Reference proteome</keyword>
<dbReference type="AlphaFoldDB" id="A0A975IV42"/>
<accession>A0A975IV42</accession>
<dbReference type="PANTHER" id="PTHR47197">
    <property type="entry name" value="PROTEIN NIRF"/>
    <property type="match status" value="1"/>
</dbReference>
<dbReference type="InterPro" id="IPR015943">
    <property type="entry name" value="WD40/YVTN_repeat-like_dom_sf"/>
</dbReference>
<dbReference type="KEGG" id="caul:KCG34_00415"/>
<evidence type="ECO:0000313" key="2">
    <source>
        <dbReference type="EMBL" id="QUD88395.1"/>
    </source>
</evidence>
<dbReference type="RefSeq" id="WP_211938446.1">
    <property type="nucleotide sequence ID" value="NZ_CP073078.1"/>
</dbReference>
<gene>
    <name evidence="2" type="ORF">KCG34_00415</name>
</gene>
<dbReference type="Proteomes" id="UP000676409">
    <property type="component" value="Chromosome"/>
</dbReference>
<keyword evidence="1" id="KW-0732">Signal</keyword>
<dbReference type="Gene3D" id="2.130.10.10">
    <property type="entry name" value="YVTN repeat-like/Quinoprotein amine dehydrogenase"/>
    <property type="match status" value="2"/>
</dbReference>
<evidence type="ECO:0000313" key="3">
    <source>
        <dbReference type="Proteomes" id="UP000676409"/>
    </source>
</evidence>
<sequence>MRLRDLGVAAAISLAAAGLAFAQSPVVGAIGDLHPQARIHLGKTADWVVASDDAVWIGGTAPNAVHRIDPATNRRVATVLLPGDPCSGLAVGFGAVWVPLCADKPMLARVDLQTNAVKLFPIGPAGPEGGIAASDDSIWLVTDQAGTLVRIAPSNGVVRQVVSVPPGSYNPHFSEGVVWVSGNDAGLVTAVDAETGAILAKVPTGPNPRFLTDGQGAIWTLNQGDGSLTRIDAHTRKVAATIDLGMKGHGGDITYGAGTIWTTLQGVPLAATDAAANRVVHQWAGPGGDSLGVAFGSIWLTDYDRGDVMRIRLEDALPKPTGSPPSSADR</sequence>
<proteinExistence type="predicted"/>
<evidence type="ECO:0000256" key="1">
    <source>
        <dbReference type="SAM" id="SignalP"/>
    </source>
</evidence>
<name>A0A975IV42_9CAUL</name>